<protein>
    <submittedName>
        <fullName evidence="1">Uncharacterized protein</fullName>
    </submittedName>
</protein>
<sequence length="77" mass="8339">MLSLVVPTEVAPAPLMLTVLPSVVSNVILSGVYDIGITVADGHHYTIGYQIGDYIIEKTPEKLRMIKGCECAQYSNT</sequence>
<accession>X1CRD1</accession>
<dbReference type="AlphaFoldDB" id="X1CRD1"/>
<comment type="caution">
    <text evidence="1">The sequence shown here is derived from an EMBL/GenBank/DDBJ whole genome shotgun (WGS) entry which is preliminary data.</text>
</comment>
<name>X1CRD1_9ZZZZ</name>
<gene>
    <name evidence="1" type="ORF">S01H4_45376</name>
</gene>
<proteinExistence type="predicted"/>
<reference evidence="1" key="1">
    <citation type="journal article" date="2014" name="Front. Microbiol.">
        <title>High frequency of phylogenetically diverse reductive dehalogenase-homologous genes in deep subseafloor sedimentary metagenomes.</title>
        <authorList>
            <person name="Kawai M."/>
            <person name="Futagami T."/>
            <person name="Toyoda A."/>
            <person name="Takaki Y."/>
            <person name="Nishi S."/>
            <person name="Hori S."/>
            <person name="Arai W."/>
            <person name="Tsubouchi T."/>
            <person name="Morono Y."/>
            <person name="Uchiyama I."/>
            <person name="Ito T."/>
            <person name="Fujiyama A."/>
            <person name="Inagaki F."/>
            <person name="Takami H."/>
        </authorList>
    </citation>
    <scope>NUCLEOTIDE SEQUENCE</scope>
    <source>
        <strain evidence="1">Expedition CK06-06</strain>
    </source>
</reference>
<organism evidence="1">
    <name type="scientific">marine sediment metagenome</name>
    <dbReference type="NCBI Taxonomy" id="412755"/>
    <lineage>
        <taxon>unclassified sequences</taxon>
        <taxon>metagenomes</taxon>
        <taxon>ecological metagenomes</taxon>
    </lineage>
</organism>
<evidence type="ECO:0000313" key="1">
    <source>
        <dbReference type="EMBL" id="GAG98658.1"/>
    </source>
</evidence>
<dbReference type="EMBL" id="BART01025256">
    <property type="protein sequence ID" value="GAG98658.1"/>
    <property type="molecule type" value="Genomic_DNA"/>
</dbReference>